<dbReference type="AlphaFoldDB" id="A0A068WMC1"/>
<dbReference type="EMBL" id="LK028582">
    <property type="protein sequence ID" value="CDS20921.1"/>
    <property type="molecule type" value="Genomic_DNA"/>
</dbReference>
<dbReference type="WBParaSite" id="EgrG_000528100">
    <property type="protein sequence ID" value="EgrG_000528100"/>
    <property type="gene ID" value="EgrG_000528100"/>
</dbReference>
<reference evidence="3" key="3">
    <citation type="submission" date="2020-10" db="UniProtKB">
        <authorList>
            <consortium name="WormBaseParasite"/>
        </authorList>
    </citation>
    <scope>IDENTIFICATION</scope>
</reference>
<sequence>MIQGEIQESNQVGDVFHEAREHIVASMAKYQTCPCFHSNFSGGTLFRIVSIAPTAFGLVPALTIITLDSLMSFSVPEDTVYANICLKAIGNGCPTLREGFDKEHRLALDFTSA</sequence>
<dbReference type="Proteomes" id="UP000492820">
    <property type="component" value="Unassembled WGS sequence"/>
</dbReference>
<reference evidence="1" key="2">
    <citation type="submission" date="2014-06" db="EMBL/GenBank/DDBJ databases">
        <authorList>
            <person name="Aslett M."/>
        </authorList>
    </citation>
    <scope>NUCLEOTIDE SEQUENCE</scope>
</reference>
<evidence type="ECO:0000313" key="1">
    <source>
        <dbReference type="EMBL" id="CDS20921.1"/>
    </source>
</evidence>
<reference evidence="1 2" key="1">
    <citation type="journal article" date="2013" name="Nature">
        <title>The genomes of four tapeworm species reveal adaptations to parasitism.</title>
        <authorList>
            <person name="Tsai I.J."/>
            <person name="Zarowiecki M."/>
            <person name="Holroyd N."/>
            <person name="Garciarrubio A."/>
            <person name="Sanchez-Flores A."/>
            <person name="Brooks K.L."/>
            <person name="Tracey A."/>
            <person name="Bobes R.J."/>
            <person name="Fragoso G."/>
            <person name="Sciutto E."/>
            <person name="Aslett M."/>
            <person name="Beasley H."/>
            <person name="Bennett H.M."/>
            <person name="Cai J."/>
            <person name="Camicia F."/>
            <person name="Clark R."/>
            <person name="Cucher M."/>
            <person name="De Silva N."/>
            <person name="Day T.A."/>
            <person name="Deplazes P."/>
            <person name="Estrada K."/>
            <person name="Fernandez C."/>
            <person name="Holland P.W."/>
            <person name="Hou J."/>
            <person name="Hu S."/>
            <person name="Huckvale T."/>
            <person name="Hung S.S."/>
            <person name="Kamenetzky L."/>
            <person name="Keane J.A."/>
            <person name="Kiss F."/>
            <person name="Koziol U."/>
            <person name="Lambert O."/>
            <person name="Liu K."/>
            <person name="Luo X."/>
            <person name="Luo Y."/>
            <person name="Macchiaroli N."/>
            <person name="Nichol S."/>
            <person name="Paps J."/>
            <person name="Parkinson J."/>
            <person name="Pouchkina-Stantcheva N."/>
            <person name="Riddiford N."/>
            <person name="Rosenzvit M."/>
            <person name="Salinas G."/>
            <person name="Wasmuth J.D."/>
            <person name="Zamanian M."/>
            <person name="Zheng Y."/>
            <person name="Cai X."/>
            <person name="Soberon X."/>
            <person name="Olson P.D."/>
            <person name="Laclette J.P."/>
            <person name="Brehm K."/>
            <person name="Berriman M."/>
            <person name="Garciarrubio A."/>
            <person name="Bobes R.J."/>
            <person name="Fragoso G."/>
            <person name="Sanchez-Flores A."/>
            <person name="Estrada K."/>
            <person name="Cevallos M.A."/>
            <person name="Morett E."/>
            <person name="Gonzalez V."/>
            <person name="Portillo T."/>
            <person name="Ochoa-Leyva A."/>
            <person name="Jose M.V."/>
            <person name="Sciutto E."/>
            <person name="Landa A."/>
            <person name="Jimenez L."/>
            <person name="Valdes V."/>
            <person name="Carrero J.C."/>
            <person name="Larralde C."/>
            <person name="Morales-Montor J."/>
            <person name="Limon-Lason J."/>
            <person name="Soberon X."/>
            <person name="Laclette J.P."/>
        </authorList>
    </citation>
    <scope>NUCLEOTIDE SEQUENCE [LARGE SCALE GENOMIC DNA]</scope>
</reference>
<gene>
    <name evidence="1" type="ORF">EgrG_000528100</name>
</gene>
<evidence type="ECO:0000313" key="2">
    <source>
        <dbReference type="Proteomes" id="UP000492820"/>
    </source>
</evidence>
<name>A0A068WMC1_ECHGR</name>
<evidence type="ECO:0000313" key="3">
    <source>
        <dbReference type="WBParaSite" id="EgrG_000528100"/>
    </source>
</evidence>
<organism evidence="1">
    <name type="scientific">Echinococcus granulosus</name>
    <name type="common">Hydatid tapeworm</name>
    <dbReference type="NCBI Taxonomy" id="6210"/>
    <lineage>
        <taxon>Eukaryota</taxon>
        <taxon>Metazoa</taxon>
        <taxon>Spiralia</taxon>
        <taxon>Lophotrochozoa</taxon>
        <taxon>Platyhelminthes</taxon>
        <taxon>Cestoda</taxon>
        <taxon>Eucestoda</taxon>
        <taxon>Cyclophyllidea</taxon>
        <taxon>Taeniidae</taxon>
        <taxon>Echinococcus</taxon>
        <taxon>Echinococcus granulosus group</taxon>
    </lineage>
</organism>
<proteinExistence type="predicted"/>
<accession>A0A068WMC1</accession>
<protein>
    <submittedName>
        <fullName evidence="3">Aldedh domain-containing protein</fullName>
    </submittedName>
</protein>